<name>R7VK50_CAPTE</name>
<reference evidence="2 4" key="2">
    <citation type="journal article" date="2013" name="Nature">
        <title>Insights into bilaterian evolution from three spiralian genomes.</title>
        <authorList>
            <person name="Simakov O."/>
            <person name="Marletaz F."/>
            <person name="Cho S.J."/>
            <person name="Edsinger-Gonzales E."/>
            <person name="Havlak P."/>
            <person name="Hellsten U."/>
            <person name="Kuo D.H."/>
            <person name="Larsson T."/>
            <person name="Lv J."/>
            <person name="Arendt D."/>
            <person name="Savage R."/>
            <person name="Osoegawa K."/>
            <person name="de Jong P."/>
            <person name="Grimwood J."/>
            <person name="Chapman J.A."/>
            <person name="Shapiro H."/>
            <person name="Aerts A."/>
            <person name="Otillar R.P."/>
            <person name="Terry A.Y."/>
            <person name="Boore J.L."/>
            <person name="Grigoriev I.V."/>
            <person name="Lindberg D.R."/>
            <person name="Seaver E.C."/>
            <person name="Weisblat D.A."/>
            <person name="Putnam N.H."/>
            <person name="Rokhsar D.S."/>
        </authorList>
    </citation>
    <scope>NUCLEOTIDE SEQUENCE</scope>
    <source>
        <strain evidence="2 4">I ESC-2004</strain>
    </source>
</reference>
<dbReference type="Gene3D" id="3.10.110.10">
    <property type="entry name" value="Ubiquitin Conjugating Enzyme"/>
    <property type="match status" value="1"/>
</dbReference>
<reference evidence="3" key="3">
    <citation type="submission" date="2015-06" db="UniProtKB">
        <authorList>
            <consortium name="EnsemblMetazoa"/>
        </authorList>
    </citation>
    <scope>IDENTIFICATION</scope>
</reference>
<dbReference type="PROSITE" id="PS50908">
    <property type="entry name" value="RWD"/>
    <property type="match status" value="1"/>
</dbReference>
<dbReference type="SMART" id="SM00591">
    <property type="entry name" value="RWD"/>
    <property type="match status" value="1"/>
</dbReference>
<gene>
    <name evidence="2" type="ORF">CAPTEDRAFT_211351</name>
</gene>
<dbReference type="Proteomes" id="UP000014760">
    <property type="component" value="Unassembled WGS sequence"/>
</dbReference>
<evidence type="ECO:0000313" key="3">
    <source>
        <dbReference type="EnsemblMetazoa" id="CapteP211351"/>
    </source>
</evidence>
<dbReference type="InterPro" id="IPR016135">
    <property type="entry name" value="UBQ-conjugating_enzyme/RWD"/>
</dbReference>
<dbReference type="Pfam" id="PF05773">
    <property type="entry name" value="RWD"/>
    <property type="match status" value="1"/>
</dbReference>
<reference evidence="4" key="1">
    <citation type="submission" date="2012-12" db="EMBL/GenBank/DDBJ databases">
        <authorList>
            <person name="Hellsten U."/>
            <person name="Grimwood J."/>
            <person name="Chapman J.A."/>
            <person name="Shapiro H."/>
            <person name="Aerts A."/>
            <person name="Otillar R.P."/>
            <person name="Terry A.Y."/>
            <person name="Boore J.L."/>
            <person name="Simakov O."/>
            <person name="Marletaz F."/>
            <person name="Cho S.-J."/>
            <person name="Edsinger-Gonzales E."/>
            <person name="Havlak P."/>
            <person name="Kuo D.-H."/>
            <person name="Larsson T."/>
            <person name="Lv J."/>
            <person name="Arendt D."/>
            <person name="Savage R."/>
            <person name="Osoegawa K."/>
            <person name="de Jong P."/>
            <person name="Lindberg D.R."/>
            <person name="Seaver E.C."/>
            <person name="Weisblat D.A."/>
            <person name="Putnam N.H."/>
            <person name="Grigoriev I.V."/>
            <person name="Rokhsar D.S."/>
        </authorList>
    </citation>
    <scope>NUCLEOTIDE SEQUENCE</scope>
    <source>
        <strain evidence="4">I ESC-2004</strain>
    </source>
</reference>
<dbReference type="CDD" id="cd11605">
    <property type="entry name" value="RWD_DRWD_ELF-like"/>
    <property type="match status" value="1"/>
</dbReference>
<accession>R7VK50</accession>
<dbReference type="EMBL" id="AMQN01036766">
    <property type="status" value="NOT_ANNOTATED_CDS"/>
    <property type="molecule type" value="Genomic_DNA"/>
</dbReference>
<keyword evidence="4" id="KW-1185">Reference proteome</keyword>
<feature type="domain" description="RWD" evidence="1">
    <location>
        <begin position="17"/>
        <end position="113"/>
    </location>
</feature>
<proteinExistence type="predicted"/>
<sequence length="122" mass="13355">MAASTGSIVQTVTETDAEIEELKSKYAGNVKVIRDMGDFKFMIDVKTVKVTLKFQIDGSYPNTAPQIIVRSDQLSVQQKDELMQALTNKSSILLGQPMLCALAAFAVSETEEIPTVECVKPK</sequence>
<evidence type="ECO:0000313" key="4">
    <source>
        <dbReference type="Proteomes" id="UP000014760"/>
    </source>
</evidence>
<dbReference type="HOGENOM" id="CLU_2032337_0_0_1"/>
<feature type="non-terminal residue" evidence="2">
    <location>
        <position position="122"/>
    </location>
</feature>
<organism evidence="2">
    <name type="scientific">Capitella teleta</name>
    <name type="common">Polychaete worm</name>
    <dbReference type="NCBI Taxonomy" id="283909"/>
    <lineage>
        <taxon>Eukaryota</taxon>
        <taxon>Metazoa</taxon>
        <taxon>Spiralia</taxon>
        <taxon>Lophotrochozoa</taxon>
        <taxon>Annelida</taxon>
        <taxon>Polychaeta</taxon>
        <taxon>Sedentaria</taxon>
        <taxon>Scolecida</taxon>
        <taxon>Capitellidae</taxon>
        <taxon>Capitella</taxon>
    </lineage>
</organism>
<dbReference type="InterPro" id="IPR006575">
    <property type="entry name" value="RWD_dom"/>
</dbReference>
<evidence type="ECO:0000259" key="1">
    <source>
        <dbReference type="PROSITE" id="PS50908"/>
    </source>
</evidence>
<protein>
    <recommendedName>
        <fullName evidence="1">RWD domain-containing protein</fullName>
    </recommendedName>
</protein>
<dbReference type="EnsemblMetazoa" id="CapteT211351">
    <property type="protein sequence ID" value="CapteP211351"/>
    <property type="gene ID" value="CapteG211351"/>
</dbReference>
<evidence type="ECO:0000313" key="2">
    <source>
        <dbReference type="EMBL" id="ELU16480.1"/>
    </source>
</evidence>
<dbReference type="AlphaFoldDB" id="R7VK50"/>
<dbReference type="EMBL" id="KB293136">
    <property type="protein sequence ID" value="ELU16480.1"/>
    <property type="molecule type" value="Genomic_DNA"/>
</dbReference>
<dbReference type="SUPFAM" id="SSF54495">
    <property type="entry name" value="UBC-like"/>
    <property type="match status" value="1"/>
</dbReference>